<protein>
    <submittedName>
        <fullName evidence="2">Uncharacterized protein</fullName>
    </submittedName>
</protein>
<dbReference type="Proteomes" id="UP000198862">
    <property type="component" value="Unassembled WGS sequence"/>
</dbReference>
<dbReference type="EMBL" id="FOLO01000075">
    <property type="protein sequence ID" value="SFD62264.1"/>
    <property type="molecule type" value="Genomic_DNA"/>
</dbReference>
<evidence type="ECO:0000313" key="2">
    <source>
        <dbReference type="EMBL" id="SFD62264.1"/>
    </source>
</evidence>
<evidence type="ECO:0000256" key="1">
    <source>
        <dbReference type="SAM" id="Phobius"/>
    </source>
</evidence>
<organism evidence="2 3">
    <name type="scientific">Pseudoalteromonas denitrificans DSM 6059</name>
    <dbReference type="NCBI Taxonomy" id="1123010"/>
    <lineage>
        <taxon>Bacteria</taxon>
        <taxon>Pseudomonadati</taxon>
        <taxon>Pseudomonadota</taxon>
        <taxon>Gammaproteobacteria</taxon>
        <taxon>Alteromonadales</taxon>
        <taxon>Pseudoalteromonadaceae</taxon>
        <taxon>Pseudoalteromonas</taxon>
    </lineage>
</organism>
<keyword evidence="1" id="KW-1133">Transmembrane helix</keyword>
<gene>
    <name evidence="2" type="ORF">SAMN02745724_05008</name>
</gene>
<dbReference type="InterPro" id="IPR013783">
    <property type="entry name" value="Ig-like_fold"/>
</dbReference>
<accession>A0A1I1TUS0</accession>
<name>A0A1I1TUS0_9GAMM</name>
<keyword evidence="3" id="KW-1185">Reference proteome</keyword>
<feature type="transmembrane region" description="Helical" evidence="1">
    <location>
        <begin position="15"/>
        <end position="33"/>
    </location>
</feature>
<reference evidence="2 3" key="1">
    <citation type="submission" date="2016-10" db="EMBL/GenBank/DDBJ databases">
        <authorList>
            <person name="de Groot N.N."/>
        </authorList>
    </citation>
    <scope>NUCLEOTIDE SEQUENCE [LARGE SCALE GENOMIC DNA]</scope>
    <source>
        <strain evidence="2 3">DSM 6059</strain>
    </source>
</reference>
<dbReference type="AlphaFoldDB" id="A0A1I1TUS0"/>
<dbReference type="SUPFAM" id="SSF55486">
    <property type="entry name" value="Metalloproteases ('zincins'), catalytic domain"/>
    <property type="match status" value="1"/>
</dbReference>
<sequence length="721" mass="81470">MRNNLVTGLSLKKSSIILCSIALVIGLFFITLYDKKNEINNVTDLVSYFYSEAVFDIRIAKTVTLNENYNGYVNYTIEYSGSDKVKVEIENQITGITAIIEKDVILITAENNIDFATAKLNIILSAGHLNKIKTLNIINPHLELHHNLTKKADKNTLNNLTFSEQGEVHGVISYDRLNFEMFSINNKPHYKFNPNKPQPQACRNIVIELINSNGVIVDTTITNENGEYKFELFDVDLNDKYQIKVNAHISYVQGLNIMVKNQATADNLKAQEIYSYRSEVFDLYYTGSLDIHLTTGWNHNVQSFDIDTSFAQPFAILDTIYKSVEFLLEQNIPFYNNYPPLVINWSQQDNVASNAVANAFYQSGRYDRIFISGRSVIDENNKPLANISEWNEHTIIHEFGHYFLKRFVGRDDSQGGAHRALDVGTLELALSEGFATALAKVTLNNWIDKRVASKIGSKRIARDTMRCSIQNEVDINGAPVYQFSPYSETTITRFLLALIDPRANCSKQTTQFVDEIGMTGLYHALQNAATSEALMSIYSVAAQLKTLYPYHTAAIDYLGNELSLELNDAWGSEQGVITALTIYPEDAPLPDITYSPPFVMMDIGDTAEISFNGGIKSLSQKRPGTIRNIRFFAQQDDSVIIKVFNTQDENGDVHRYQFDVVGNGRSTKLSEHDAELGFSYIRLGFNKSQEYVIRVFGERYTDQSFNINDTISTQVSIEYIN</sequence>
<keyword evidence="1" id="KW-0472">Membrane</keyword>
<proteinExistence type="predicted"/>
<keyword evidence="1" id="KW-0812">Transmembrane</keyword>
<evidence type="ECO:0000313" key="3">
    <source>
        <dbReference type="Proteomes" id="UP000198862"/>
    </source>
</evidence>
<dbReference type="Gene3D" id="2.60.40.10">
    <property type="entry name" value="Immunoglobulins"/>
    <property type="match status" value="1"/>
</dbReference>